<evidence type="ECO:0000313" key="9">
    <source>
        <dbReference type="Proteomes" id="UP001208689"/>
    </source>
</evidence>
<accession>A0ABY6HQJ4</accession>
<gene>
    <name evidence="8" type="ORF">NEF87_001447</name>
</gene>
<keyword evidence="6" id="KW-0663">Pyridoxal phosphate</keyword>
<dbReference type="Gene3D" id="3.30.470.10">
    <property type="match status" value="1"/>
</dbReference>
<dbReference type="Proteomes" id="UP001208689">
    <property type="component" value="Chromosome"/>
</dbReference>
<dbReference type="Pfam" id="PF01063">
    <property type="entry name" value="Aminotran_4"/>
    <property type="match status" value="1"/>
</dbReference>
<dbReference type="SUPFAM" id="SSF56752">
    <property type="entry name" value="D-aminoacid aminotransferase-like PLP-dependent enzymes"/>
    <property type="match status" value="1"/>
</dbReference>
<dbReference type="InterPro" id="IPR043131">
    <property type="entry name" value="BCAT-like_N"/>
</dbReference>
<proteinExistence type="inferred from homology"/>
<dbReference type="NCBIfam" id="TIGR01123">
    <property type="entry name" value="ilvE_II"/>
    <property type="match status" value="1"/>
</dbReference>
<evidence type="ECO:0000256" key="1">
    <source>
        <dbReference type="ARBA" id="ARBA00001933"/>
    </source>
</evidence>
<dbReference type="PIRSF" id="PIRSF006468">
    <property type="entry name" value="BCAT1"/>
    <property type="match status" value="1"/>
</dbReference>
<dbReference type="InterPro" id="IPR043132">
    <property type="entry name" value="BCAT-like_C"/>
</dbReference>
<dbReference type="PANTHER" id="PTHR11825">
    <property type="entry name" value="SUBGROUP IIII AMINOTRANSFERASE"/>
    <property type="match status" value="1"/>
</dbReference>
<dbReference type="InterPro" id="IPR036038">
    <property type="entry name" value="Aminotransferase-like"/>
</dbReference>
<dbReference type="CDD" id="cd01557">
    <property type="entry name" value="BCAT_beta_family"/>
    <property type="match status" value="1"/>
</dbReference>
<evidence type="ECO:0000256" key="3">
    <source>
        <dbReference type="ARBA" id="ARBA00022576"/>
    </source>
</evidence>
<dbReference type="EMBL" id="CP104013">
    <property type="protein sequence ID" value="UYP45162.1"/>
    <property type="molecule type" value="Genomic_DNA"/>
</dbReference>
<protein>
    <recommendedName>
        <fullName evidence="10">Branched-chain-amino-acid transaminase</fullName>
    </recommendedName>
</protein>
<keyword evidence="4" id="KW-0028">Amino-acid biosynthesis</keyword>
<keyword evidence="3" id="KW-0032">Aminotransferase</keyword>
<evidence type="ECO:0000256" key="5">
    <source>
        <dbReference type="ARBA" id="ARBA00022679"/>
    </source>
</evidence>
<dbReference type="InterPro" id="IPR005786">
    <property type="entry name" value="B_amino_transII"/>
</dbReference>
<dbReference type="PANTHER" id="PTHR11825:SF44">
    <property type="entry name" value="BRANCHED-CHAIN-AMINO-ACID AMINOTRANSFERASE"/>
    <property type="match status" value="1"/>
</dbReference>
<evidence type="ECO:0008006" key="10">
    <source>
        <dbReference type="Google" id="ProtNLM"/>
    </source>
</evidence>
<evidence type="ECO:0000256" key="2">
    <source>
        <dbReference type="ARBA" id="ARBA00009320"/>
    </source>
</evidence>
<evidence type="ECO:0000313" key="8">
    <source>
        <dbReference type="EMBL" id="UYP45162.1"/>
    </source>
</evidence>
<organism evidence="8 9">
    <name type="scientific">Candidatus Lokiarchaeum ossiferum</name>
    <dbReference type="NCBI Taxonomy" id="2951803"/>
    <lineage>
        <taxon>Archaea</taxon>
        <taxon>Promethearchaeati</taxon>
        <taxon>Promethearchaeota</taxon>
        <taxon>Promethearchaeia</taxon>
        <taxon>Promethearchaeales</taxon>
        <taxon>Promethearchaeaceae</taxon>
        <taxon>Candidatus Lokiarchaeum</taxon>
    </lineage>
</organism>
<evidence type="ECO:0000256" key="4">
    <source>
        <dbReference type="ARBA" id="ARBA00022605"/>
    </source>
</evidence>
<dbReference type="NCBIfam" id="NF009897">
    <property type="entry name" value="PRK13357.1"/>
    <property type="match status" value="1"/>
</dbReference>
<evidence type="ECO:0000256" key="7">
    <source>
        <dbReference type="ARBA" id="ARBA00023304"/>
    </source>
</evidence>
<keyword evidence="7" id="KW-0100">Branched-chain amino acid biosynthesis</keyword>
<name>A0ABY6HQJ4_9ARCH</name>
<comment type="cofactor">
    <cofactor evidence="1">
        <name>pyridoxal 5'-phosphate</name>
        <dbReference type="ChEBI" id="CHEBI:597326"/>
    </cofactor>
</comment>
<keyword evidence="5" id="KW-0808">Transferase</keyword>
<sequence length="356" mass="39563">MNLKITKANLLRSPPTDETKLGFGNTFTNHMLYMEYDEAKGGWGPAEIKPYGILGLEPASACLHYGQIVWEGLKCYRTKMGLRLFRPKENFKRLNRSAVRMCMPEIDVDYLLASLKELLILEEAWVPASLGTSLYIRPCMVANEPFLGLHKARKYILFIILSPSGPYFKEGFKPVKILVEDKYVRASVGGTGEAKTAGNYAASLKSTDEAIQKGFSQTLWLDGKERKYIEEVGAMNMAFVMNGEVITPPLEGSILAGITRKSILEICKHFDLPAAERKITIDEVIEGIKSGSLTEAFGMGTAAIIAPVGSITYKNITYTINNFEVGPVATRLYSELTGIQYGEKEDIFGWIEQVTK</sequence>
<dbReference type="InterPro" id="IPR033939">
    <property type="entry name" value="BCAT_family"/>
</dbReference>
<comment type="similarity">
    <text evidence="2">Belongs to the class-IV pyridoxal-phosphate-dependent aminotransferase family.</text>
</comment>
<evidence type="ECO:0000256" key="6">
    <source>
        <dbReference type="ARBA" id="ARBA00022898"/>
    </source>
</evidence>
<keyword evidence="9" id="KW-1185">Reference proteome</keyword>
<dbReference type="InterPro" id="IPR001544">
    <property type="entry name" value="Aminotrans_IV"/>
</dbReference>
<dbReference type="Gene3D" id="3.20.10.10">
    <property type="entry name" value="D-amino Acid Aminotransferase, subunit A, domain 2"/>
    <property type="match status" value="1"/>
</dbReference>
<reference evidence="8" key="1">
    <citation type="submission" date="2022-09" db="EMBL/GenBank/DDBJ databases">
        <title>Actin cytoskeleton and complex cell architecture in an #Asgard archaeon.</title>
        <authorList>
            <person name="Ponce Toledo R.I."/>
            <person name="Schleper C."/>
            <person name="Rodrigues Oliveira T."/>
            <person name="Wollweber F."/>
            <person name="Xu J."/>
            <person name="Rittmann S."/>
            <person name="Klingl A."/>
            <person name="Pilhofer M."/>
        </authorList>
    </citation>
    <scope>NUCLEOTIDE SEQUENCE</scope>
    <source>
        <strain evidence="8">B-35</strain>
    </source>
</reference>